<dbReference type="InterPro" id="IPR010982">
    <property type="entry name" value="Lambda_DNA-bd_dom_sf"/>
</dbReference>
<dbReference type="CDD" id="cd00093">
    <property type="entry name" value="HTH_XRE"/>
    <property type="match status" value="1"/>
</dbReference>
<keyword evidence="4" id="KW-1185">Reference proteome</keyword>
<dbReference type="RefSeq" id="WP_201080328.1">
    <property type="nucleotide sequence ID" value="NZ_CP067420.1"/>
</dbReference>
<gene>
    <name evidence="3" type="ORF">IGS68_12210</name>
</gene>
<dbReference type="EMBL" id="CP067420">
    <property type="protein sequence ID" value="QQP91914.1"/>
    <property type="molecule type" value="Genomic_DNA"/>
</dbReference>
<dbReference type="Proteomes" id="UP000595197">
    <property type="component" value="Chromosome"/>
</dbReference>
<evidence type="ECO:0000313" key="4">
    <source>
        <dbReference type="Proteomes" id="UP000595197"/>
    </source>
</evidence>
<reference evidence="3" key="1">
    <citation type="submission" date="2021-02" db="EMBL/GenBank/DDBJ databases">
        <title>Skermanella TT6 skin isolate.</title>
        <authorList>
            <person name="Lee K."/>
            <person name="Ganzorig M."/>
        </authorList>
    </citation>
    <scope>NUCLEOTIDE SEQUENCE</scope>
    <source>
        <strain evidence="3">TT6</strain>
    </source>
</reference>
<name>A0ABX7BBY8_9PROT</name>
<protein>
    <submittedName>
        <fullName evidence="3">HigA family addiction module antidote protein</fullName>
    </submittedName>
</protein>
<dbReference type="Gene3D" id="1.10.260.40">
    <property type="entry name" value="lambda repressor-like DNA-binding domains"/>
    <property type="match status" value="1"/>
</dbReference>
<dbReference type="PROSITE" id="PS50943">
    <property type="entry name" value="HTH_CROC1"/>
    <property type="match status" value="1"/>
</dbReference>
<dbReference type="InterPro" id="IPR001387">
    <property type="entry name" value="Cro/C1-type_HTH"/>
</dbReference>
<dbReference type="InterPro" id="IPR013430">
    <property type="entry name" value="Toxin_antidote_HigA"/>
</dbReference>
<proteinExistence type="predicted"/>
<accession>A0ABX7BBY8</accession>
<dbReference type="Pfam" id="PF01381">
    <property type="entry name" value="HTH_3"/>
    <property type="match status" value="1"/>
</dbReference>
<dbReference type="SMART" id="SM00530">
    <property type="entry name" value="HTH_XRE"/>
    <property type="match status" value="1"/>
</dbReference>
<evidence type="ECO:0000313" key="3">
    <source>
        <dbReference type="EMBL" id="QQP91914.1"/>
    </source>
</evidence>
<keyword evidence="1" id="KW-0238">DNA-binding</keyword>
<organism evidence="3 4">
    <name type="scientific">Skermanella cutis</name>
    <dbReference type="NCBI Taxonomy" id="2775420"/>
    <lineage>
        <taxon>Bacteria</taxon>
        <taxon>Pseudomonadati</taxon>
        <taxon>Pseudomonadota</taxon>
        <taxon>Alphaproteobacteria</taxon>
        <taxon>Rhodospirillales</taxon>
        <taxon>Azospirillaceae</taxon>
        <taxon>Skermanella</taxon>
    </lineage>
</organism>
<dbReference type="NCBIfam" id="TIGR02607">
    <property type="entry name" value="antidote_HigA"/>
    <property type="match status" value="1"/>
</dbReference>
<dbReference type="PANTHER" id="PTHR36924:SF1">
    <property type="entry name" value="ANTITOXIN HIGA-1"/>
    <property type="match status" value="1"/>
</dbReference>
<evidence type="ECO:0000256" key="1">
    <source>
        <dbReference type="ARBA" id="ARBA00023125"/>
    </source>
</evidence>
<dbReference type="PANTHER" id="PTHR36924">
    <property type="entry name" value="ANTITOXIN HIGA-1"/>
    <property type="match status" value="1"/>
</dbReference>
<dbReference type="SUPFAM" id="SSF47413">
    <property type="entry name" value="lambda repressor-like DNA-binding domains"/>
    <property type="match status" value="1"/>
</dbReference>
<feature type="domain" description="HTH cro/C1-type" evidence="2">
    <location>
        <begin position="19"/>
        <end position="66"/>
    </location>
</feature>
<sequence>MRLKTHPGEVLREEFLAPLGLSANALATALRVPVTRISEIIHERRAVTADTALRLGRYFGTSPEFWMNLQQAYDLSVAARDRGGDIERDVQPRAA</sequence>
<evidence type="ECO:0000259" key="2">
    <source>
        <dbReference type="PROSITE" id="PS50943"/>
    </source>
</evidence>